<gene>
    <name evidence="2" type="ORF">BDY21DRAFT_341550</name>
</gene>
<keyword evidence="3" id="KW-1185">Reference proteome</keyword>
<dbReference type="Proteomes" id="UP000799766">
    <property type="component" value="Unassembled WGS sequence"/>
</dbReference>
<sequence>MLRAVETPPESPRSQRSVPAPPQQPAPLDNSDHQAAPATASPRSGSPLLGSPKAKPSRFPRRAALPFSVATAARKPRAALLEALSQGWRPLQEPIPSFFFFLPDCLFLVLLRTGPLIFLFNIPSNYWLCSLESLVRWYTALRLHVRRRLPASHPNFNLRTREGKRARRTDTHETCSFLLPLDDLFLP</sequence>
<evidence type="ECO:0000313" key="2">
    <source>
        <dbReference type="EMBL" id="KAF2458105.1"/>
    </source>
</evidence>
<organism evidence="2 3">
    <name type="scientific">Lineolata rhizophorae</name>
    <dbReference type="NCBI Taxonomy" id="578093"/>
    <lineage>
        <taxon>Eukaryota</taxon>
        <taxon>Fungi</taxon>
        <taxon>Dikarya</taxon>
        <taxon>Ascomycota</taxon>
        <taxon>Pezizomycotina</taxon>
        <taxon>Dothideomycetes</taxon>
        <taxon>Dothideomycetes incertae sedis</taxon>
        <taxon>Lineolatales</taxon>
        <taxon>Lineolataceae</taxon>
        <taxon>Lineolata</taxon>
    </lineage>
</organism>
<name>A0A6A6P268_9PEZI</name>
<protein>
    <submittedName>
        <fullName evidence="2">Uncharacterized protein</fullName>
    </submittedName>
</protein>
<feature type="region of interest" description="Disordered" evidence="1">
    <location>
        <begin position="1"/>
        <end position="59"/>
    </location>
</feature>
<dbReference type="AlphaFoldDB" id="A0A6A6P268"/>
<accession>A0A6A6P268</accession>
<evidence type="ECO:0000313" key="3">
    <source>
        <dbReference type="Proteomes" id="UP000799766"/>
    </source>
</evidence>
<evidence type="ECO:0000256" key="1">
    <source>
        <dbReference type="SAM" id="MobiDB-lite"/>
    </source>
</evidence>
<feature type="compositionally biased region" description="Low complexity" evidence="1">
    <location>
        <begin position="41"/>
        <end position="52"/>
    </location>
</feature>
<reference evidence="2" key="1">
    <citation type="journal article" date="2020" name="Stud. Mycol.">
        <title>101 Dothideomycetes genomes: a test case for predicting lifestyles and emergence of pathogens.</title>
        <authorList>
            <person name="Haridas S."/>
            <person name="Albert R."/>
            <person name="Binder M."/>
            <person name="Bloem J."/>
            <person name="Labutti K."/>
            <person name="Salamov A."/>
            <person name="Andreopoulos B."/>
            <person name="Baker S."/>
            <person name="Barry K."/>
            <person name="Bills G."/>
            <person name="Bluhm B."/>
            <person name="Cannon C."/>
            <person name="Castanera R."/>
            <person name="Culley D."/>
            <person name="Daum C."/>
            <person name="Ezra D."/>
            <person name="Gonzalez J."/>
            <person name="Henrissat B."/>
            <person name="Kuo A."/>
            <person name="Liang C."/>
            <person name="Lipzen A."/>
            <person name="Lutzoni F."/>
            <person name="Magnuson J."/>
            <person name="Mondo S."/>
            <person name="Nolan M."/>
            <person name="Ohm R."/>
            <person name="Pangilinan J."/>
            <person name="Park H.-J."/>
            <person name="Ramirez L."/>
            <person name="Alfaro M."/>
            <person name="Sun H."/>
            <person name="Tritt A."/>
            <person name="Yoshinaga Y."/>
            <person name="Zwiers L.-H."/>
            <person name="Turgeon B."/>
            <person name="Goodwin S."/>
            <person name="Spatafora J."/>
            <person name="Crous P."/>
            <person name="Grigoriev I."/>
        </authorList>
    </citation>
    <scope>NUCLEOTIDE SEQUENCE</scope>
    <source>
        <strain evidence="2">ATCC 16933</strain>
    </source>
</reference>
<proteinExistence type="predicted"/>
<dbReference type="EMBL" id="MU001678">
    <property type="protein sequence ID" value="KAF2458105.1"/>
    <property type="molecule type" value="Genomic_DNA"/>
</dbReference>